<dbReference type="InterPro" id="IPR003738">
    <property type="entry name" value="SRAP"/>
</dbReference>
<dbReference type="GO" id="GO:0106300">
    <property type="term" value="P:protein-DNA covalent cross-linking repair"/>
    <property type="evidence" value="ECO:0007669"/>
    <property type="project" value="InterPro"/>
</dbReference>
<dbReference type="Pfam" id="PF02586">
    <property type="entry name" value="SRAP"/>
    <property type="match status" value="1"/>
</dbReference>
<dbReference type="Gene3D" id="3.90.1680.10">
    <property type="entry name" value="SOS response associated peptidase-like"/>
    <property type="match status" value="1"/>
</dbReference>
<dbReference type="Proteomes" id="UP000676325">
    <property type="component" value="Unassembled WGS sequence"/>
</dbReference>
<dbReference type="RefSeq" id="WP_212516269.1">
    <property type="nucleotide sequence ID" value="NZ_JAGSOH010000003.1"/>
</dbReference>
<keyword evidence="5" id="KW-0190">Covalent protein-DNA linkage</keyword>
<evidence type="ECO:0000256" key="4">
    <source>
        <dbReference type="ARBA" id="ARBA00022801"/>
    </source>
</evidence>
<dbReference type="GO" id="GO:0003697">
    <property type="term" value="F:single-stranded DNA binding"/>
    <property type="evidence" value="ECO:0007669"/>
    <property type="project" value="InterPro"/>
</dbReference>
<evidence type="ECO:0000256" key="9">
    <source>
        <dbReference type="SAM" id="MobiDB-lite"/>
    </source>
</evidence>
<dbReference type="GO" id="GO:0006508">
    <property type="term" value="P:proteolysis"/>
    <property type="evidence" value="ECO:0007669"/>
    <property type="project" value="UniProtKB-KW"/>
</dbReference>
<comment type="caution">
    <text evidence="10">The sequence shown here is derived from an EMBL/GenBank/DDBJ whole genome shotgun (WGS) entry which is preliminary data.</text>
</comment>
<protein>
    <recommendedName>
        <fullName evidence="8">Abasic site processing protein</fullName>
        <ecNumber evidence="8">3.4.-.-</ecNumber>
    </recommendedName>
</protein>
<name>A0A941E2S1_9ACTN</name>
<evidence type="ECO:0000313" key="11">
    <source>
        <dbReference type="Proteomes" id="UP000676325"/>
    </source>
</evidence>
<dbReference type="GO" id="GO:0008233">
    <property type="term" value="F:peptidase activity"/>
    <property type="evidence" value="ECO:0007669"/>
    <property type="project" value="UniProtKB-KW"/>
</dbReference>
<dbReference type="AlphaFoldDB" id="A0A941E2S1"/>
<gene>
    <name evidence="10" type="ORF">KDK95_02240</name>
</gene>
<organism evidence="10 11">
    <name type="scientific">Actinospica acidithermotolerans</name>
    <dbReference type="NCBI Taxonomy" id="2828514"/>
    <lineage>
        <taxon>Bacteria</taxon>
        <taxon>Bacillati</taxon>
        <taxon>Actinomycetota</taxon>
        <taxon>Actinomycetes</taxon>
        <taxon>Catenulisporales</taxon>
        <taxon>Actinospicaceae</taxon>
        <taxon>Actinospica</taxon>
    </lineage>
</organism>
<evidence type="ECO:0000256" key="6">
    <source>
        <dbReference type="ARBA" id="ARBA00023125"/>
    </source>
</evidence>
<keyword evidence="11" id="KW-1185">Reference proteome</keyword>
<sequence length="253" mass="28329">MCGRYVAVHTPQQLAEEFGVDRVVVDAPVEPDYNVAPTKPVLGVMAREPRERPGARQRQLRVLHWGLVPSWAKDPSIGSRLINARIETAADKPSFRQAFAKRRCILPASGYYEWDKPPAREKGGAARKQPYFIHRADGAPLAMAGLYELWRDPERTRDDPEAWHWTCVVLTTQATDEVGRIHDRAPLIVPAEGYDAWLAPEPGDADDLRAMLVPATLGMQVDPVSTEVNNVRNNGPDLIRPVPGDHEEPRELR</sequence>
<keyword evidence="4 8" id="KW-0378">Hydrolase</keyword>
<evidence type="ECO:0000313" key="10">
    <source>
        <dbReference type="EMBL" id="MBR7825110.1"/>
    </source>
</evidence>
<keyword evidence="7" id="KW-0456">Lyase</keyword>
<keyword evidence="3" id="KW-0227">DNA damage</keyword>
<dbReference type="PANTHER" id="PTHR13604:SF0">
    <property type="entry name" value="ABASIC SITE PROCESSING PROTEIN HMCES"/>
    <property type="match status" value="1"/>
</dbReference>
<evidence type="ECO:0000256" key="5">
    <source>
        <dbReference type="ARBA" id="ARBA00023124"/>
    </source>
</evidence>
<dbReference type="GO" id="GO:0016829">
    <property type="term" value="F:lyase activity"/>
    <property type="evidence" value="ECO:0007669"/>
    <property type="project" value="UniProtKB-KW"/>
</dbReference>
<comment type="similarity">
    <text evidence="1 8">Belongs to the SOS response-associated peptidase family.</text>
</comment>
<dbReference type="PANTHER" id="PTHR13604">
    <property type="entry name" value="DC12-RELATED"/>
    <property type="match status" value="1"/>
</dbReference>
<evidence type="ECO:0000256" key="2">
    <source>
        <dbReference type="ARBA" id="ARBA00022670"/>
    </source>
</evidence>
<dbReference type="InterPro" id="IPR036590">
    <property type="entry name" value="SRAP-like"/>
</dbReference>
<dbReference type="SUPFAM" id="SSF143081">
    <property type="entry name" value="BB1717-like"/>
    <property type="match status" value="1"/>
</dbReference>
<feature type="compositionally biased region" description="Basic and acidic residues" evidence="9">
    <location>
        <begin position="243"/>
        <end position="253"/>
    </location>
</feature>
<evidence type="ECO:0000256" key="3">
    <source>
        <dbReference type="ARBA" id="ARBA00022763"/>
    </source>
</evidence>
<dbReference type="EC" id="3.4.-.-" evidence="8"/>
<feature type="region of interest" description="Disordered" evidence="9">
    <location>
        <begin position="227"/>
        <end position="253"/>
    </location>
</feature>
<evidence type="ECO:0000256" key="7">
    <source>
        <dbReference type="ARBA" id="ARBA00023239"/>
    </source>
</evidence>
<keyword evidence="6" id="KW-0238">DNA-binding</keyword>
<keyword evidence="2 8" id="KW-0645">Protease</keyword>
<evidence type="ECO:0000256" key="1">
    <source>
        <dbReference type="ARBA" id="ARBA00008136"/>
    </source>
</evidence>
<evidence type="ECO:0000256" key="8">
    <source>
        <dbReference type="RuleBase" id="RU364100"/>
    </source>
</evidence>
<accession>A0A941E2S1</accession>
<reference evidence="10" key="1">
    <citation type="submission" date="2021-04" db="EMBL/GenBank/DDBJ databases">
        <title>Genome based classification of Actinospica acidithermotolerans sp. nov., an actinobacterium isolated from an Indonesian hot spring.</title>
        <authorList>
            <person name="Kusuma A.B."/>
            <person name="Putra K.E."/>
            <person name="Nafisah S."/>
            <person name="Loh J."/>
            <person name="Nouioui I."/>
            <person name="Goodfellow M."/>
        </authorList>
    </citation>
    <scope>NUCLEOTIDE SEQUENCE</scope>
    <source>
        <strain evidence="10">MGRD01-02</strain>
    </source>
</reference>
<proteinExistence type="inferred from homology"/>
<dbReference type="EMBL" id="JAGSOH010000003">
    <property type="protein sequence ID" value="MBR7825110.1"/>
    <property type="molecule type" value="Genomic_DNA"/>
</dbReference>